<evidence type="ECO:0000313" key="8">
    <source>
        <dbReference type="EMBL" id="KQM09561.1"/>
    </source>
</evidence>
<dbReference type="InterPro" id="IPR020103">
    <property type="entry name" value="PsdUridine_synth_cat_dom_sf"/>
</dbReference>
<keyword evidence="3 5" id="KW-0819">tRNA processing</keyword>
<dbReference type="GO" id="GO:0031119">
    <property type="term" value="P:tRNA pseudouridine synthesis"/>
    <property type="evidence" value="ECO:0007669"/>
    <property type="project" value="UniProtKB-UniRule"/>
</dbReference>
<feature type="domain" description="Pseudouridine synthase II N-terminal" evidence="6">
    <location>
        <begin position="30"/>
        <end position="179"/>
    </location>
</feature>
<dbReference type="GO" id="GO:1990481">
    <property type="term" value="P:mRNA pseudouridine synthesis"/>
    <property type="evidence" value="ECO:0007669"/>
    <property type="project" value="TreeGrafter"/>
</dbReference>
<evidence type="ECO:0000256" key="2">
    <source>
        <dbReference type="ARBA" id="ARBA00005642"/>
    </source>
</evidence>
<dbReference type="PANTHER" id="PTHR13767">
    <property type="entry name" value="TRNA-PSEUDOURIDINE SYNTHASE"/>
    <property type="match status" value="1"/>
</dbReference>
<dbReference type="Pfam" id="PF16198">
    <property type="entry name" value="TruB_C_2"/>
    <property type="match status" value="1"/>
</dbReference>
<accession>A0A0Q4B943</accession>
<keyword evidence="4 5" id="KW-0413">Isomerase</keyword>
<comment type="caution">
    <text evidence="8">The sequence shown here is derived from an EMBL/GenBank/DDBJ whole genome shotgun (WGS) entry which is preliminary data.</text>
</comment>
<comment type="function">
    <text evidence="5">Responsible for synthesis of pseudouridine from uracil-55 in the psi GC loop of transfer RNAs.</text>
</comment>
<evidence type="ECO:0000259" key="6">
    <source>
        <dbReference type="Pfam" id="PF01509"/>
    </source>
</evidence>
<dbReference type="SUPFAM" id="SSF55120">
    <property type="entry name" value="Pseudouridine synthase"/>
    <property type="match status" value="1"/>
</dbReference>
<dbReference type="NCBIfam" id="TIGR00431">
    <property type="entry name" value="TruB"/>
    <property type="match status" value="1"/>
</dbReference>
<dbReference type="Pfam" id="PF01509">
    <property type="entry name" value="TruB_N"/>
    <property type="match status" value="1"/>
</dbReference>
<dbReference type="GO" id="GO:0003723">
    <property type="term" value="F:RNA binding"/>
    <property type="evidence" value="ECO:0007669"/>
    <property type="project" value="InterPro"/>
</dbReference>
<dbReference type="STRING" id="1702214.AL399_01050"/>
<comment type="catalytic activity">
    <reaction evidence="1 5">
        <text>uridine(55) in tRNA = pseudouridine(55) in tRNA</text>
        <dbReference type="Rhea" id="RHEA:42532"/>
        <dbReference type="Rhea" id="RHEA-COMP:10101"/>
        <dbReference type="Rhea" id="RHEA-COMP:10102"/>
        <dbReference type="ChEBI" id="CHEBI:65314"/>
        <dbReference type="ChEBI" id="CHEBI:65315"/>
        <dbReference type="EC" id="5.4.99.25"/>
    </reaction>
</comment>
<dbReference type="EMBL" id="LIIK01000003">
    <property type="protein sequence ID" value="KQM09561.1"/>
    <property type="molecule type" value="Genomic_DNA"/>
</dbReference>
<proteinExistence type="inferred from homology"/>
<dbReference type="InterPro" id="IPR014780">
    <property type="entry name" value="tRNA_psdUridine_synth_TruB"/>
</dbReference>
<evidence type="ECO:0000256" key="3">
    <source>
        <dbReference type="ARBA" id="ARBA00022694"/>
    </source>
</evidence>
<evidence type="ECO:0000313" key="9">
    <source>
        <dbReference type="Proteomes" id="UP000054172"/>
    </source>
</evidence>
<protein>
    <recommendedName>
        <fullName evidence="5">tRNA pseudouridine synthase B</fullName>
        <ecNumber evidence="5">5.4.99.25</ecNumber>
    </recommendedName>
    <alternativeName>
        <fullName evidence="5">tRNA pseudouridine(55) synthase</fullName>
        <shortName evidence="5">Psi55 synthase</shortName>
    </alternativeName>
    <alternativeName>
        <fullName evidence="5">tRNA pseudouridylate synthase</fullName>
    </alternativeName>
    <alternativeName>
        <fullName evidence="5">tRNA-uridine isomerase</fullName>
    </alternativeName>
</protein>
<dbReference type="EC" id="5.4.99.25" evidence="5"/>
<dbReference type="CDD" id="cd02573">
    <property type="entry name" value="PseudoU_synth_EcTruB"/>
    <property type="match status" value="1"/>
</dbReference>
<organism evidence="8 9">
    <name type="scientific">Candidatus [Bacteroides] periocalifornicus</name>
    <dbReference type="NCBI Taxonomy" id="1702214"/>
    <lineage>
        <taxon>Bacteria</taxon>
        <taxon>Pseudomonadati</taxon>
        <taxon>Bacteroidota</taxon>
    </lineage>
</organism>
<keyword evidence="9" id="KW-1185">Reference proteome</keyword>
<dbReference type="Gene3D" id="3.30.2350.10">
    <property type="entry name" value="Pseudouridine synthase"/>
    <property type="match status" value="1"/>
</dbReference>
<dbReference type="InterPro" id="IPR002501">
    <property type="entry name" value="PsdUridine_synth_N"/>
</dbReference>
<comment type="similarity">
    <text evidence="2 5">Belongs to the pseudouridine synthase TruB family. Type 1 subfamily.</text>
</comment>
<name>A0A0Q4B943_9BACT</name>
<feature type="active site" description="Nucleophile" evidence="5">
    <location>
        <position position="46"/>
    </location>
</feature>
<evidence type="ECO:0000256" key="1">
    <source>
        <dbReference type="ARBA" id="ARBA00000385"/>
    </source>
</evidence>
<evidence type="ECO:0000256" key="5">
    <source>
        <dbReference type="HAMAP-Rule" id="MF_01080"/>
    </source>
</evidence>
<evidence type="ECO:0000256" key="4">
    <source>
        <dbReference type="ARBA" id="ARBA00023235"/>
    </source>
</evidence>
<sequence length="233" mass="25510">MAQGHIFLVDKPLGWTSFNVVGKVRHLLRRYLGLRSIKVGHAGTLDPLATGLMVVCVGRATKLAGMLTGEDKRYLATFTLGATTASYDRETAVDAEYSVEHITPEAIIRAAESFLGVYQQVPPLFSAKRVEGKRAYEVARKGREVELLPVPVTIKRFCVLGVEMPNVEADVVCSKGTYIRALARDFGQRLGCGAHLNALRRTASGGFSLQDAMSPEELEQFLRLVGEGQPKFD</sequence>
<evidence type="ECO:0000259" key="7">
    <source>
        <dbReference type="Pfam" id="PF16198"/>
    </source>
</evidence>
<dbReference type="PATRIC" id="fig|1702214.3.peg.1683"/>
<dbReference type="PANTHER" id="PTHR13767:SF2">
    <property type="entry name" value="PSEUDOURIDYLATE SYNTHASE TRUB1"/>
    <property type="match status" value="1"/>
</dbReference>
<dbReference type="AlphaFoldDB" id="A0A0Q4B943"/>
<dbReference type="HAMAP" id="MF_01080">
    <property type="entry name" value="TruB_bact"/>
    <property type="match status" value="1"/>
</dbReference>
<reference evidence="8" key="1">
    <citation type="submission" date="2015-08" db="EMBL/GenBank/DDBJ databases">
        <title>Candidatus Bacteriodes Periocalifornicus.</title>
        <authorList>
            <person name="McLean J.S."/>
            <person name="Kelley S."/>
        </authorList>
    </citation>
    <scope>NUCLEOTIDE SEQUENCE [LARGE SCALE GENOMIC DNA]</scope>
    <source>
        <strain evidence="8">12B</strain>
    </source>
</reference>
<dbReference type="InterPro" id="IPR032819">
    <property type="entry name" value="TruB_C"/>
</dbReference>
<dbReference type="GO" id="GO:0160148">
    <property type="term" value="F:tRNA pseudouridine(55) synthase activity"/>
    <property type="evidence" value="ECO:0007669"/>
    <property type="project" value="UniProtKB-EC"/>
</dbReference>
<dbReference type="Proteomes" id="UP000054172">
    <property type="component" value="Unassembled WGS sequence"/>
</dbReference>
<gene>
    <name evidence="5" type="primary">truB</name>
    <name evidence="8" type="ORF">AL399_01050</name>
</gene>
<feature type="domain" description="tRNA pseudouridylate synthase B C-terminal" evidence="7">
    <location>
        <begin position="180"/>
        <end position="222"/>
    </location>
</feature>